<sequence>MKRREFIGSLSKVAAATLFLSAGQSTSCSKRKEPVTGAHRPNIILIVADDLGWNDLGCYGNRHINTPNIDVLASGGVRFTNAFVVASSCSPSRSSIITGQYPHNNGVTGLTHIRKRLMLSPFTTTLPEVLAEHGYQTAIEGKWHVAPYLPTDWYGYHERLSGVLPKDFWIRKSDNALRFLEENRSRPFYLELNYMDTHREDSGEFHSAEGFPIEPEMIEVPEYYALPDWPEIRTEVAKYYSNAMKMDKMIGDVLSKLDDLKLAENTLVCFVSDNGAPFPGNKMTLYDRGIGTPLILRWPRRIPSGTVNAHLASTIDIMPTILEAAGCAIPQSVQGRSLLPLAEGESKERLRDAIFAEMTYHVHYLPMRAVRTPRWKYIRNYSDDPVGLDQCDHMEWAHRLCELPNQGWLRPRVPEELYNLEADPNEQKNLIADSAFEHELHEMRARLDRHMRETQDPYSGRKFERNFAAPQSKT</sequence>
<reference evidence="7 8" key="1">
    <citation type="journal article" date="2017" name="ISME J.">
        <title>Energy and carbon metabolisms in a deep terrestrial subsurface fluid microbial community.</title>
        <authorList>
            <person name="Momper L."/>
            <person name="Jungbluth S.P."/>
            <person name="Lee M.D."/>
            <person name="Amend J.P."/>
        </authorList>
    </citation>
    <scope>NUCLEOTIDE SEQUENCE [LARGE SCALE GENOMIC DNA]</scope>
    <source>
        <strain evidence="7">SURF_17</strain>
    </source>
</reference>
<evidence type="ECO:0000256" key="4">
    <source>
        <dbReference type="ARBA" id="ARBA00022837"/>
    </source>
</evidence>
<evidence type="ECO:0000256" key="5">
    <source>
        <dbReference type="SAM" id="MobiDB-lite"/>
    </source>
</evidence>
<dbReference type="PANTHER" id="PTHR42693:SF53">
    <property type="entry name" value="ENDO-4-O-SULFATASE"/>
    <property type="match status" value="1"/>
</dbReference>
<organism evidence="7 8">
    <name type="scientific">Candidatus Abyssobacteria bacterium SURF_17</name>
    <dbReference type="NCBI Taxonomy" id="2093361"/>
    <lineage>
        <taxon>Bacteria</taxon>
        <taxon>Pseudomonadati</taxon>
        <taxon>Candidatus Hydrogenedentota</taxon>
        <taxon>Candidatus Abyssobacteria</taxon>
    </lineage>
</organism>
<dbReference type="InterPro" id="IPR000917">
    <property type="entry name" value="Sulfatase_N"/>
</dbReference>
<dbReference type="EMBL" id="QZKI01000134">
    <property type="protein sequence ID" value="RJP64814.1"/>
    <property type="molecule type" value="Genomic_DNA"/>
</dbReference>
<comment type="similarity">
    <text evidence="1">Belongs to the sulfatase family.</text>
</comment>
<dbReference type="InterPro" id="IPR050738">
    <property type="entry name" value="Sulfatase"/>
</dbReference>
<dbReference type="Pfam" id="PF00884">
    <property type="entry name" value="Sulfatase"/>
    <property type="match status" value="1"/>
</dbReference>
<dbReference type="PROSITE" id="PS00523">
    <property type="entry name" value="SULFATASE_1"/>
    <property type="match status" value="1"/>
</dbReference>
<name>A0A419EPI8_9BACT</name>
<dbReference type="AlphaFoldDB" id="A0A419EPI8"/>
<protein>
    <submittedName>
        <fullName evidence="7">Sulfatase</fullName>
    </submittedName>
</protein>
<dbReference type="Gene3D" id="3.40.720.10">
    <property type="entry name" value="Alkaline Phosphatase, subunit A"/>
    <property type="match status" value="1"/>
</dbReference>
<feature type="domain" description="Sulfatase N-terminal" evidence="6">
    <location>
        <begin position="41"/>
        <end position="326"/>
    </location>
</feature>
<dbReference type="GO" id="GO:0046872">
    <property type="term" value="F:metal ion binding"/>
    <property type="evidence" value="ECO:0007669"/>
    <property type="project" value="UniProtKB-KW"/>
</dbReference>
<keyword evidence="2" id="KW-0479">Metal-binding</keyword>
<evidence type="ECO:0000313" key="7">
    <source>
        <dbReference type="EMBL" id="RJP64814.1"/>
    </source>
</evidence>
<dbReference type="InterPro" id="IPR024607">
    <property type="entry name" value="Sulfatase_CS"/>
</dbReference>
<feature type="region of interest" description="Disordered" evidence="5">
    <location>
        <begin position="452"/>
        <end position="474"/>
    </location>
</feature>
<dbReference type="PANTHER" id="PTHR42693">
    <property type="entry name" value="ARYLSULFATASE FAMILY MEMBER"/>
    <property type="match status" value="1"/>
</dbReference>
<gene>
    <name evidence="7" type="ORF">C4532_18620</name>
</gene>
<dbReference type="Proteomes" id="UP000285961">
    <property type="component" value="Unassembled WGS sequence"/>
</dbReference>
<evidence type="ECO:0000259" key="6">
    <source>
        <dbReference type="Pfam" id="PF00884"/>
    </source>
</evidence>
<dbReference type="GO" id="GO:0004065">
    <property type="term" value="F:arylsulfatase activity"/>
    <property type="evidence" value="ECO:0007669"/>
    <property type="project" value="TreeGrafter"/>
</dbReference>
<evidence type="ECO:0000256" key="1">
    <source>
        <dbReference type="ARBA" id="ARBA00008779"/>
    </source>
</evidence>
<dbReference type="SUPFAM" id="SSF53649">
    <property type="entry name" value="Alkaline phosphatase-like"/>
    <property type="match status" value="1"/>
</dbReference>
<feature type="compositionally biased region" description="Basic and acidic residues" evidence="5">
    <location>
        <begin position="452"/>
        <end position="465"/>
    </location>
</feature>
<comment type="caution">
    <text evidence="7">The sequence shown here is derived from an EMBL/GenBank/DDBJ whole genome shotgun (WGS) entry which is preliminary data.</text>
</comment>
<evidence type="ECO:0000313" key="8">
    <source>
        <dbReference type="Proteomes" id="UP000285961"/>
    </source>
</evidence>
<accession>A0A419EPI8</accession>
<keyword evidence="3" id="KW-0378">Hydrolase</keyword>
<dbReference type="CDD" id="cd16027">
    <property type="entry name" value="SGSH"/>
    <property type="match status" value="1"/>
</dbReference>
<keyword evidence="4" id="KW-0106">Calcium</keyword>
<evidence type="ECO:0000256" key="3">
    <source>
        <dbReference type="ARBA" id="ARBA00022801"/>
    </source>
</evidence>
<dbReference type="InterPro" id="IPR017850">
    <property type="entry name" value="Alkaline_phosphatase_core_sf"/>
</dbReference>
<proteinExistence type="inferred from homology"/>
<evidence type="ECO:0000256" key="2">
    <source>
        <dbReference type="ARBA" id="ARBA00022723"/>
    </source>
</evidence>